<proteinExistence type="inferred from homology"/>
<dbReference type="EMBL" id="CP115174">
    <property type="protein sequence ID" value="WBO24459.1"/>
    <property type="molecule type" value="Genomic_DNA"/>
</dbReference>
<dbReference type="InterPro" id="IPR003996">
    <property type="entry name" value="RTX_toxin-activating_protC_bac"/>
</dbReference>
<comment type="similarity">
    <text evidence="1 2">Belongs to the RTX toxin acyltransferase family.</text>
</comment>
<reference evidence="3 4" key="1">
    <citation type="submission" date="2022-12" db="EMBL/GenBank/DDBJ databases">
        <title>Sphingomonas abieness sp. nov., an endophytic bacterium isolated from Abies koreana.</title>
        <authorList>
            <person name="Jiang L."/>
            <person name="Lee J."/>
        </authorList>
    </citation>
    <scope>NUCLEOTIDE SEQUENCE [LARGE SCALE GENOMIC DNA]</scope>
    <source>
        <strain evidence="4">PAMB 00755</strain>
    </source>
</reference>
<name>A0ABY7NSB5_9SPHN</name>
<evidence type="ECO:0000256" key="2">
    <source>
        <dbReference type="RuleBase" id="RU368102"/>
    </source>
</evidence>
<organism evidence="3 4">
    <name type="scientific">Sphingomonas abietis</name>
    <dbReference type="NCBI Taxonomy" id="3012344"/>
    <lineage>
        <taxon>Bacteria</taxon>
        <taxon>Pseudomonadati</taxon>
        <taxon>Pseudomonadota</taxon>
        <taxon>Alphaproteobacteria</taxon>
        <taxon>Sphingomonadales</taxon>
        <taxon>Sphingomonadaceae</taxon>
        <taxon>Sphingomonas</taxon>
    </lineage>
</organism>
<protein>
    <recommendedName>
        <fullName evidence="2">RTX toxin-activating lysine-acyltransferase</fullName>
        <ecNumber evidence="2">2.3.1.-</ecNumber>
    </recommendedName>
</protein>
<evidence type="ECO:0000256" key="1">
    <source>
        <dbReference type="ARBA" id="ARBA00005686"/>
    </source>
</evidence>
<accession>A0ABY7NSB5</accession>
<keyword evidence="2" id="KW-0963">Cytoplasm</keyword>
<keyword evidence="4" id="KW-1185">Reference proteome</keyword>
<comment type="subcellular location">
    <subcellularLocation>
        <location evidence="2">Cytoplasm</location>
    </subcellularLocation>
</comment>
<keyword evidence="2" id="KW-0808">Transferase</keyword>
<gene>
    <name evidence="3" type="ORF">PBT88_10325</name>
</gene>
<sequence>MTAERIESSQAHTVSHIFGEITWLLSQSWQHSDLLVTDLNWLVMPPILNQQFHIFRKAKRPVGAALWALFDSERQTKLEGKLKLPSFDLDPGDWKTGNDLWLIALIAPFANPENGEAEVMLADLIAGPFAQKPFRMIYTDPVTGQRSIIRVSENAKEELVYRMKKQILEAEDQR</sequence>
<dbReference type="EC" id="2.3.1.-" evidence="2"/>
<evidence type="ECO:0000313" key="4">
    <source>
        <dbReference type="Proteomes" id="UP001210865"/>
    </source>
</evidence>
<dbReference type="Proteomes" id="UP001210865">
    <property type="component" value="Chromosome"/>
</dbReference>
<keyword evidence="2" id="KW-0012">Acyltransferase</keyword>
<comment type="function">
    <text evidence="2">Involved in fatty acylation of protoxin at internal lysine residues, thereby converting it to the active toxin.</text>
</comment>
<evidence type="ECO:0000313" key="3">
    <source>
        <dbReference type="EMBL" id="WBO24459.1"/>
    </source>
</evidence>
<keyword evidence="2" id="KW-0204">Cytolysis</keyword>
<dbReference type="RefSeq" id="WP_270079081.1">
    <property type="nucleotide sequence ID" value="NZ_CP115174.1"/>
</dbReference>
<dbReference type="Pfam" id="PF02794">
    <property type="entry name" value="HlyC"/>
    <property type="match status" value="1"/>
</dbReference>